<proteinExistence type="predicted"/>
<dbReference type="Proteomes" id="UP000664332">
    <property type="component" value="Unassembled WGS sequence"/>
</dbReference>
<evidence type="ECO:0000313" key="1">
    <source>
        <dbReference type="EMBL" id="MBN9643151.1"/>
    </source>
</evidence>
<name>A0A939DYF4_9CORY</name>
<sequence length="144" mass="16054">MSNMTVTQKRIEQWFATRLPGYTVDEDGACTFPFPSVRVFVTLSHDVLMVDGLWTGSLVTNDDRFYALEVTNRISCQRLVPSVNVNDDHGRITTAEYIPVASGMTDQQLWDFLNQAVVSTKAVGDYLDRTIPECAAATGEENNN</sequence>
<gene>
    <name evidence="1" type="ORF">JZY06_00675</name>
</gene>
<dbReference type="AlphaFoldDB" id="A0A939DYF4"/>
<dbReference type="InterPro" id="IPR019660">
    <property type="entry name" value="Put_sensory_transdc_reg_YbjN"/>
</dbReference>
<comment type="caution">
    <text evidence="1">The sequence shown here is derived from an EMBL/GenBank/DDBJ whole genome shotgun (WGS) entry which is preliminary data.</text>
</comment>
<accession>A0A939DYF4</accession>
<dbReference type="RefSeq" id="WP_207117556.1">
    <property type="nucleotide sequence ID" value="NZ_JAFLEQ010000003.1"/>
</dbReference>
<dbReference type="EMBL" id="JAFLEQ010000003">
    <property type="protein sequence ID" value="MBN9643151.1"/>
    <property type="molecule type" value="Genomic_DNA"/>
</dbReference>
<reference evidence="1" key="1">
    <citation type="submission" date="2021-03" db="EMBL/GenBank/DDBJ databases">
        <authorList>
            <person name="Sun Q."/>
        </authorList>
    </citation>
    <scope>NUCLEOTIDE SEQUENCE</scope>
    <source>
        <strain evidence="1">CCM 8862</strain>
    </source>
</reference>
<protein>
    <submittedName>
        <fullName evidence="1">YbjN domain-containing protein</fullName>
    </submittedName>
</protein>
<organism evidence="1 2">
    <name type="scientific">Corynebacterium mendelii</name>
    <dbReference type="NCBI Taxonomy" id="2765362"/>
    <lineage>
        <taxon>Bacteria</taxon>
        <taxon>Bacillati</taxon>
        <taxon>Actinomycetota</taxon>
        <taxon>Actinomycetes</taxon>
        <taxon>Mycobacteriales</taxon>
        <taxon>Corynebacteriaceae</taxon>
        <taxon>Corynebacterium</taxon>
    </lineage>
</organism>
<evidence type="ECO:0000313" key="2">
    <source>
        <dbReference type="Proteomes" id="UP000664332"/>
    </source>
</evidence>
<dbReference type="Pfam" id="PF10722">
    <property type="entry name" value="YbjN"/>
    <property type="match status" value="1"/>
</dbReference>
<keyword evidence="2" id="KW-1185">Reference proteome</keyword>